<dbReference type="SMART" id="SM00387">
    <property type="entry name" value="HATPase_c"/>
    <property type="match status" value="1"/>
</dbReference>
<dbReference type="Proteomes" id="UP001209535">
    <property type="component" value="Unassembled WGS sequence"/>
</dbReference>
<keyword evidence="4" id="KW-0597">Phosphoprotein</keyword>
<feature type="transmembrane region" description="Helical" evidence="10">
    <location>
        <begin position="160"/>
        <end position="178"/>
    </location>
</feature>
<dbReference type="EMBL" id="JAOVQO010000004">
    <property type="protein sequence ID" value="MCU9847534.1"/>
    <property type="molecule type" value="Genomic_DNA"/>
</dbReference>
<dbReference type="InterPro" id="IPR013727">
    <property type="entry name" value="2CSK_N"/>
</dbReference>
<dbReference type="Pfam" id="PF08521">
    <property type="entry name" value="2CSK_N"/>
    <property type="match status" value="1"/>
</dbReference>
<keyword evidence="6 10" id="KW-0812">Transmembrane</keyword>
<comment type="catalytic activity">
    <reaction evidence="1">
        <text>ATP + protein L-histidine = ADP + protein N-phospho-L-histidine.</text>
        <dbReference type="EC" id="2.7.13.3"/>
    </reaction>
</comment>
<dbReference type="EC" id="2.7.13.3" evidence="3"/>
<proteinExistence type="predicted"/>
<evidence type="ECO:0000256" key="5">
    <source>
        <dbReference type="ARBA" id="ARBA00022679"/>
    </source>
</evidence>
<keyword evidence="8 10" id="KW-1133">Transmembrane helix</keyword>
<evidence type="ECO:0000256" key="8">
    <source>
        <dbReference type="ARBA" id="ARBA00022989"/>
    </source>
</evidence>
<dbReference type="InterPro" id="IPR003594">
    <property type="entry name" value="HATPase_dom"/>
</dbReference>
<dbReference type="CDD" id="cd00082">
    <property type="entry name" value="HisKA"/>
    <property type="match status" value="1"/>
</dbReference>
<organism evidence="12 13">
    <name type="scientific">Albidovulum salinarum</name>
    <dbReference type="NCBI Taxonomy" id="2984153"/>
    <lineage>
        <taxon>Bacteria</taxon>
        <taxon>Pseudomonadati</taxon>
        <taxon>Pseudomonadota</taxon>
        <taxon>Alphaproteobacteria</taxon>
        <taxon>Rhodobacterales</taxon>
        <taxon>Paracoccaceae</taxon>
        <taxon>Albidovulum</taxon>
    </lineage>
</organism>
<dbReference type="InterPro" id="IPR004358">
    <property type="entry name" value="Sig_transdc_His_kin-like_C"/>
</dbReference>
<evidence type="ECO:0000256" key="3">
    <source>
        <dbReference type="ARBA" id="ARBA00012438"/>
    </source>
</evidence>
<dbReference type="InterPro" id="IPR003661">
    <property type="entry name" value="HisK_dim/P_dom"/>
</dbReference>
<dbReference type="PROSITE" id="PS50109">
    <property type="entry name" value="HIS_KIN"/>
    <property type="match status" value="1"/>
</dbReference>
<evidence type="ECO:0000256" key="9">
    <source>
        <dbReference type="ARBA" id="ARBA00023136"/>
    </source>
</evidence>
<protein>
    <recommendedName>
        <fullName evidence="3">histidine kinase</fullName>
        <ecNumber evidence="3">2.7.13.3</ecNumber>
    </recommendedName>
</protein>
<sequence>MRSLRHRAIVGGLIWAAIALAVGGVALYYIFDVATQRRFDDTLLDRQLQLVSALGNTEGDVDLVEDFLTDPAYLRPYSGRYWQISGAETDTVASRSLFDSLLPEPRDPAPEPKFWTGAGPEGTVRGAYSLVELDDGTSWTVMVAESLAALELERQRFRQGLLSTLALIGVLGIAGAILQTSAIVRPLTKLREDVAHRWDREEALDPGDYPSEVAPLVADINTLLERNRDIVERGRRQAADLAHALKTPSAILRNALDSLERDGTDIAPAKEALDRVDAQLLRSLARIRAANSGATTQALANLSGSVDRMARLFRSMPATRSKDFRTEADPDLRIRMDMQDLEEVLGNVLENAFQWSRRTVRLACGNSGSETWIAVEDDGPGIPDHARREALRSGGRLDTSAPGTGLGLAIATDLVQAYGGTITLGDSAALGGLSVRISIPTRLGLGPVRT</sequence>
<evidence type="ECO:0000256" key="6">
    <source>
        <dbReference type="ARBA" id="ARBA00022692"/>
    </source>
</evidence>
<dbReference type="PANTHER" id="PTHR45436">
    <property type="entry name" value="SENSOR HISTIDINE KINASE YKOH"/>
    <property type="match status" value="1"/>
</dbReference>
<feature type="transmembrane region" description="Helical" evidence="10">
    <location>
        <begin position="12"/>
        <end position="31"/>
    </location>
</feature>
<feature type="domain" description="Histidine kinase" evidence="11">
    <location>
        <begin position="240"/>
        <end position="443"/>
    </location>
</feature>
<reference evidence="12 13" key="1">
    <citation type="submission" date="2022-10" db="EMBL/GenBank/DDBJ databases">
        <title>Defluviimonas sp. nov., isolated from ocean surface sediments.</title>
        <authorList>
            <person name="He W."/>
            <person name="Wang L."/>
            <person name="Zhang D.-F."/>
        </authorList>
    </citation>
    <scope>NUCLEOTIDE SEQUENCE [LARGE SCALE GENOMIC DNA]</scope>
    <source>
        <strain evidence="12 13">WL0024</strain>
    </source>
</reference>
<evidence type="ECO:0000256" key="4">
    <source>
        <dbReference type="ARBA" id="ARBA00022553"/>
    </source>
</evidence>
<dbReference type="PRINTS" id="PR00344">
    <property type="entry name" value="BCTRLSENSOR"/>
</dbReference>
<dbReference type="InterPro" id="IPR036890">
    <property type="entry name" value="HATPase_C_sf"/>
</dbReference>
<comment type="caution">
    <text evidence="12">The sequence shown here is derived from an EMBL/GenBank/DDBJ whole genome shotgun (WGS) entry which is preliminary data.</text>
</comment>
<evidence type="ECO:0000256" key="7">
    <source>
        <dbReference type="ARBA" id="ARBA00022777"/>
    </source>
</evidence>
<evidence type="ECO:0000259" key="11">
    <source>
        <dbReference type="PROSITE" id="PS50109"/>
    </source>
</evidence>
<keyword evidence="5" id="KW-0808">Transferase</keyword>
<dbReference type="InterPro" id="IPR005467">
    <property type="entry name" value="His_kinase_dom"/>
</dbReference>
<evidence type="ECO:0000256" key="1">
    <source>
        <dbReference type="ARBA" id="ARBA00000085"/>
    </source>
</evidence>
<keyword evidence="9 10" id="KW-0472">Membrane</keyword>
<gene>
    <name evidence="12" type="ORF">OEZ60_05895</name>
</gene>
<dbReference type="InterPro" id="IPR050428">
    <property type="entry name" value="TCS_sensor_his_kinase"/>
</dbReference>
<accession>A0ABT2X1H6</accession>
<evidence type="ECO:0000256" key="10">
    <source>
        <dbReference type="SAM" id="Phobius"/>
    </source>
</evidence>
<keyword evidence="13" id="KW-1185">Reference proteome</keyword>
<dbReference type="Gene3D" id="3.30.565.10">
    <property type="entry name" value="Histidine kinase-like ATPase, C-terminal domain"/>
    <property type="match status" value="1"/>
</dbReference>
<dbReference type="SUPFAM" id="SSF55874">
    <property type="entry name" value="ATPase domain of HSP90 chaperone/DNA topoisomerase II/histidine kinase"/>
    <property type="match status" value="1"/>
</dbReference>
<evidence type="ECO:0000256" key="2">
    <source>
        <dbReference type="ARBA" id="ARBA00004370"/>
    </source>
</evidence>
<dbReference type="PANTHER" id="PTHR45436:SF5">
    <property type="entry name" value="SENSOR HISTIDINE KINASE TRCS"/>
    <property type="match status" value="1"/>
</dbReference>
<dbReference type="RefSeq" id="WP_263334138.1">
    <property type="nucleotide sequence ID" value="NZ_JAOVQO010000004.1"/>
</dbReference>
<evidence type="ECO:0000313" key="12">
    <source>
        <dbReference type="EMBL" id="MCU9847534.1"/>
    </source>
</evidence>
<dbReference type="Pfam" id="PF02518">
    <property type="entry name" value="HATPase_c"/>
    <property type="match status" value="1"/>
</dbReference>
<comment type="subcellular location">
    <subcellularLocation>
        <location evidence="2">Membrane</location>
    </subcellularLocation>
</comment>
<evidence type="ECO:0000313" key="13">
    <source>
        <dbReference type="Proteomes" id="UP001209535"/>
    </source>
</evidence>
<keyword evidence="7 12" id="KW-0418">Kinase</keyword>
<name>A0ABT2X1H6_9RHOB</name>
<dbReference type="GO" id="GO:0016301">
    <property type="term" value="F:kinase activity"/>
    <property type="evidence" value="ECO:0007669"/>
    <property type="project" value="UniProtKB-KW"/>
</dbReference>